<dbReference type="SUPFAM" id="SSF56925">
    <property type="entry name" value="OMPA-like"/>
    <property type="match status" value="1"/>
</dbReference>
<dbReference type="PANTHER" id="PTHR30329">
    <property type="entry name" value="STATOR ELEMENT OF FLAGELLAR MOTOR COMPLEX"/>
    <property type="match status" value="1"/>
</dbReference>
<dbReference type="AlphaFoldDB" id="A0A1C7FB56"/>
<dbReference type="Pfam" id="PF00691">
    <property type="entry name" value="OmpA"/>
    <property type="match status" value="1"/>
</dbReference>
<dbReference type="GO" id="GO:0046930">
    <property type="term" value="C:pore complex"/>
    <property type="evidence" value="ECO:0007669"/>
    <property type="project" value="UniProtKB-KW"/>
</dbReference>
<evidence type="ECO:0000259" key="13">
    <source>
        <dbReference type="PROSITE" id="PS51123"/>
    </source>
</evidence>
<protein>
    <submittedName>
        <fullName evidence="14">Outer membrane protein A</fullName>
    </submittedName>
</protein>
<feature type="region of interest" description="Disordered" evidence="11">
    <location>
        <begin position="281"/>
        <end position="305"/>
    </location>
</feature>
<keyword evidence="3" id="KW-0813">Transport</keyword>
<evidence type="ECO:0000313" key="15">
    <source>
        <dbReference type="Proteomes" id="UP000092528"/>
    </source>
</evidence>
<feature type="signal peptide" evidence="12">
    <location>
        <begin position="1"/>
        <end position="22"/>
    </location>
</feature>
<evidence type="ECO:0000256" key="2">
    <source>
        <dbReference type="ARBA" id="ARBA00005710"/>
    </source>
</evidence>
<reference evidence="14 15" key="1">
    <citation type="submission" date="2016-07" db="EMBL/GenBank/DDBJ databases">
        <title>Genome sequencing of Vibrio scophthalmi strain VS-05, an isolated from Paralichthys olivaceus.</title>
        <authorList>
            <person name="Han H.-J."/>
        </authorList>
    </citation>
    <scope>NUCLEOTIDE SEQUENCE [LARGE SCALE GENOMIC DNA]</scope>
    <source>
        <strain evidence="14 15">VS-05</strain>
    </source>
</reference>
<dbReference type="Gene3D" id="3.30.1330.60">
    <property type="entry name" value="OmpA-like domain"/>
    <property type="match status" value="1"/>
</dbReference>
<dbReference type="Proteomes" id="UP000092528">
    <property type="component" value="Chromosome 1"/>
</dbReference>
<dbReference type="STRING" id="45658.VSVS12_00962"/>
<keyword evidence="15" id="KW-1185">Reference proteome</keyword>
<name>A0A1C7FB56_9VIBR</name>
<dbReference type="InterPro" id="IPR006664">
    <property type="entry name" value="OMP_bac"/>
</dbReference>
<dbReference type="CDD" id="cd07185">
    <property type="entry name" value="OmpA_C-like"/>
    <property type="match status" value="1"/>
</dbReference>
<organism evidence="14 15">
    <name type="scientific">Vibrio scophthalmi</name>
    <dbReference type="NCBI Taxonomy" id="45658"/>
    <lineage>
        <taxon>Bacteria</taxon>
        <taxon>Pseudomonadati</taxon>
        <taxon>Pseudomonadota</taxon>
        <taxon>Gammaproteobacteria</taxon>
        <taxon>Vibrionales</taxon>
        <taxon>Vibrionaceae</taxon>
        <taxon>Vibrio</taxon>
    </lineage>
</organism>
<dbReference type="EMBL" id="CP016414">
    <property type="protein sequence ID" value="ANU37142.1"/>
    <property type="molecule type" value="Genomic_DNA"/>
</dbReference>
<dbReference type="PATRIC" id="fig|45658.7.peg.2013"/>
<keyword evidence="5" id="KW-0812">Transmembrane</keyword>
<evidence type="ECO:0000256" key="11">
    <source>
        <dbReference type="SAM" id="MobiDB-lite"/>
    </source>
</evidence>
<dbReference type="PRINTS" id="PR01021">
    <property type="entry name" value="OMPADOMAIN"/>
</dbReference>
<dbReference type="InterPro" id="IPR036737">
    <property type="entry name" value="OmpA-like_sf"/>
</dbReference>
<dbReference type="InterPro" id="IPR000498">
    <property type="entry name" value="OmpA-like_TM_dom"/>
</dbReference>
<gene>
    <name evidence="14" type="ORF">VSVS05_02038</name>
</gene>
<evidence type="ECO:0000256" key="3">
    <source>
        <dbReference type="ARBA" id="ARBA00022448"/>
    </source>
</evidence>
<dbReference type="SUPFAM" id="SSF103088">
    <property type="entry name" value="OmpA-like"/>
    <property type="match status" value="1"/>
</dbReference>
<keyword evidence="8 10" id="KW-0472">Membrane</keyword>
<feature type="compositionally biased region" description="Basic and acidic residues" evidence="11">
    <location>
        <begin position="296"/>
        <end position="305"/>
    </location>
</feature>
<evidence type="ECO:0000256" key="12">
    <source>
        <dbReference type="SAM" id="SignalP"/>
    </source>
</evidence>
<dbReference type="Pfam" id="PF01389">
    <property type="entry name" value="OmpA_membrane"/>
    <property type="match status" value="1"/>
</dbReference>
<feature type="chain" id="PRO_5008885548" evidence="12">
    <location>
        <begin position="23"/>
        <end position="320"/>
    </location>
</feature>
<dbReference type="GO" id="GO:0009279">
    <property type="term" value="C:cell outer membrane"/>
    <property type="evidence" value="ECO:0007669"/>
    <property type="project" value="UniProtKB-SubCell"/>
</dbReference>
<comment type="subcellular location">
    <subcellularLocation>
        <location evidence="1">Cell outer membrane</location>
        <topology evidence="1">Multi-pass membrane protein</topology>
    </subcellularLocation>
</comment>
<keyword evidence="7" id="KW-0626">Porin</keyword>
<evidence type="ECO:0000256" key="6">
    <source>
        <dbReference type="ARBA" id="ARBA00023065"/>
    </source>
</evidence>
<accession>A0A1C7FB56</accession>
<dbReference type="InterPro" id="IPR011250">
    <property type="entry name" value="OMP/PagP_B-barrel"/>
</dbReference>
<dbReference type="Gene3D" id="2.40.160.20">
    <property type="match status" value="1"/>
</dbReference>
<evidence type="ECO:0000256" key="9">
    <source>
        <dbReference type="ARBA" id="ARBA00023237"/>
    </source>
</evidence>
<feature type="domain" description="OmpA-like" evidence="13">
    <location>
        <begin position="197"/>
        <end position="315"/>
    </location>
</feature>
<keyword evidence="12" id="KW-0732">Signal</keyword>
<dbReference type="PANTHER" id="PTHR30329:SF21">
    <property type="entry name" value="LIPOPROTEIN YIAD-RELATED"/>
    <property type="match status" value="1"/>
</dbReference>
<keyword evidence="9" id="KW-0998">Cell outer membrane</keyword>
<dbReference type="PROSITE" id="PS51123">
    <property type="entry name" value="OMPA_2"/>
    <property type="match status" value="1"/>
</dbReference>
<proteinExistence type="inferred from homology"/>
<evidence type="ECO:0000256" key="10">
    <source>
        <dbReference type="PROSITE-ProRule" id="PRU00473"/>
    </source>
</evidence>
<evidence type="ECO:0000256" key="1">
    <source>
        <dbReference type="ARBA" id="ARBA00004571"/>
    </source>
</evidence>
<evidence type="ECO:0000256" key="7">
    <source>
        <dbReference type="ARBA" id="ARBA00023114"/>
    </source>
</evidence>
<dbReference type="GO" id="GO:0006811">
    <property type="term" value="P:monoatomic ion transport"/>
    <property type="evidence" value="ECO:0007669"/>
    <property type="project" value="UniProtKB-KW"/>
</dbReference>
<dbReference type="InterPro" id="IPR050330">
    <property type="entry name" value="Bact_OuterMem_StrucFunc"/>
</dbReference>
<keyword evidence="4" id="KW-1134">Transmembrane beta strand</keyword>
<evidence type="ECO:0000256" key="4">
    <source>
        <dbReference type="ARBA" id="ARBA00022452"/>
    </source>
</evidence>
<evidence type="ECO:0000256" key="8">
    <source>
        <dbReference type="ARBA" id="ARBA00023136"/>
    </source>
</evidence>
<evidence type="ECO:0000256" key="5">
    <source>
        <dbReference type="ARBA" id="ARBA00022692"/>
    </source>
</evidence>
<evidence type="ECO:0000313" key="14">
    <source>
        <dbReference type="EMBL" id="ANU37142.1"/>
    </source>
</evidence>
<sequence>MMKKLAVVISASLLMASNSAFSDPYVGLKAGKTWLDNECFSGQSCDSDDISYGVFGGFQVWDFISLEAGYDYLGKFTAAGLNDGSIDAFTLAPKFTAPLTDGIDFYSKAGGAYVDIGGKSDMSYLLGLGLEFDAFENGAIRLDYQALTDMNNDYRRMLANTVTLGVAYSFGGSEEPAPVVVEEEMVVEEEVVEVVVMTKTFETTLLDTETFALNSSELKPESAGKLDELVKMLAAYPQAKVDVVGYTDSSGAAEYNQSLSEKRAHAVADVLVERGVAPSRISVSGEGENNPIADNSTREGRAQNRRVEITVPEFEYQVQQ</sequence>
<dbReference type="GO" id="GO:0015288">
    <property type="term" value="F:porin activity"/>
    <property type="evidence" value="ECO:0007669"/>
    <property type="project" value="UniProtKB-KW"/>
</dbReference>
<comment type="similarity">
    <text evidence="2">Belongs to the outer membrane OOP (TC 1.B.6) superfamily. OmpA family.</text>
</comment>
<dbReference type="InterPro" id="IPR006665">
    <property type="entry name" value="OmpA-like"/>
</dbReference>
<keyword evidence="6" id="KW-0406">Ion transport</keyword>